<evidence type="ECO:0000256" key="4">
    <source>
        <dbReference type="ARBA" id="ARBA00022692"/>
    </source>
</evidence>
<dbReference type="Proteomes" id="UP000008743">
    <property type="component" value="Unassembled WGS sequence"/>
</dbReference>
<dbReference type="PhylomeDB" id="A0A0D2WT99"/>
<comment type="caution">
    <text evidence="9">Lacks conserved residue(s) required for the propagation of feature annotation.</text>
</comment>
<dbReference type="EMBL" id="KE346368">
    <property type="protein sequence ID" value="KJE94853.1"/>
    <property type="molecule type" value="Genomic_DNA"/>
</dbReference>
<dbReference type="InterPro" id="IPR007594">
    <property type="entry name" value="RFT1"/>
</dbReference>
<evidence type="ECO:0000313" key="11">
    <source>
        <dbReference type="Proteomes" id="UP000008743"/>
    </source>
</evidence>
<dbReference type="GO" id="GO:0006488">
    <property type="term" value="P:dolichol-linked oligosaccharide biosynthetic process"/>
    <property type="evidence" value="ECO:0007669"/>
    <property type="project" value="InterPro"/>
</dbReference>
<feature type="transmembrane region" description="Helical" evidence="9">
    <location>
        <begin position="352"/>
        <end position="375"/>
    </location>
</feature>
<reference evidence="11" key="1">
    <citation type="submission" date="2011-02" db="EMBL/GenBank/DDBJ databases">
        <title>The Genome Sequence of Capsaspora owczarzaki ATCC 30864.</title>
        <authorList>
            <person name="Russ C."/>
            <person name="Cuomo C."/>
            <person name="Burger G."/>
            <person name="Gray M.W."/>
            <person name="Holland P.W.H."/>
            <person name="King N."/>
            <person name="Lang F.B.F."/>
            <person name="Roger A.J."/>
            <person name="Ruiz-Trillo I."/>
            <person name="Young S.K."/>
            <person name="Zeng Q."/>
            <person name="Gargeya S."/>
            <person name="Alvarado L."/>
            <person name="Berlin A."/>
            <person name="Chapman S.B."/>
            <person name="Chen Z."/>
            <person name="Freedman E."/>
            <person name="Gellesch M."/>
            <person name="Goldberg J."/>
            <person name="Griggs A."/>
            <person name="Gujja S."/>
            <person name="Heilman E."/>
            <person name="Heiman D."/>
            <person name="Howarth C."/>
            <person name="Mehta T."/>
            <person name="Neiman D."/>
            <person name="Pearson M."/>
            <person name="Roberts A."/>
            <person name="Saif S."/>
            <person name="Shea T."/>
            <person name="Shenoy N."/>
            <person name="Sisk P."/>
            <person name="Stolte C."/>
            <person name="Sykes S."/>
            <person name="White J."/>
            <person name="Yandava C."/>
            <person name="Haas B."/>
            <person name="Nusbaum C."/>
            <person name="Birren B."/>
        </authorList>
    </citation>
    <scope>NUCLEOTIDE SEQUENCE</scope>
    <source>
        <strain evidence="11">ATCC 30864</strain>
    </source>
</reference>
<dbReference type="PANTHER" id="PTHR13117">
    <property type="entry name" value="ENDOPLASMIC RETICULUM MULTISPAN TRANSMEMBRANE PROTEIN-RELATED"/>
    <property type="match status" value="1"/>
</dbReference>
<keyword evidence="4 9" id="KW-0812">Transmembrane</keyword>
<evidence type="ECO:0000256" key="9">
    <source>
        <dbReference type="RuleBase" id="RU365067"/>
    </source>
</evidence>
<organism evidence="10 11">
    <name type="scientific">Capsaspora owczarzaki (strain ATCC 30864)</name>
    <dbReference type="NCBI Taxonomy" id="595528"/>
    <lineage>
        <taxon>Eukaryota</taxon>
        <taxon>Filasterea</taxon>
        <taxon>Capsaspora</taxon>
    </lineage>
</organism>
<dbReference type="GO" id="GO:0005789">
    <property type="term" value="C:endoplasmic reticulum membrane"/>
    <property type="evidence" value="ECO:0007669"/>
    <property type="project" value="UniProtKB-SubCell"/>
</dbReference>
<comment type="subcellular location">
    <subcellularLocation>
        <location evidence="1 9">Endoplasmic reticulum membrane</location>
        <topology evidence="1 9">Multi-pass membrane protein</topology>
    </subcellularLocation>
</comment>
<accession>A0A0D2WT99</accession>
<evidence type="ECO:0000256" key="5">
    <source>
        <dbReference type="ARBA" id="ARBA00022824"/>
    </source>
</evidence>
<feature type="transmembrane region" description="Helical" evidence="9">
    <location>
        <begin position="501"/>
        <end position="520"/>
    </location>
</feature>
<gene>
    <name evidence="10" type="ORF">CAOG_005424</name>
</gene>
<evidence type="ECO:0000256" key="6">
    <source>
        <dbReference type="ARBA" id="ARBA00022989"/>
    </source>
</evidence>
<feature type="transmembrane region" description="Helical" evidence="9">
    <location>
        <begin position="200"/>
        <end position="221"/>
    </location>
</feature>
<keyword evidence="7 9" id="KW-0472">Membrane</keyword>
<dbReference type="RefSeq" id="XP_004346097.2">
    <property type="nucleotide sequence ID" value="XM_004346047.2"/>
</dbReference>
<comment type="similarity">
    <text evidence="3 9">Belongs to the RFT1 family.</text>
</comment>
<proteinExistence type="inferred from homology"/>
<dbReference type="PANTHER" id="PTHR13117:SF5">
    <property type="entry name" value="PROTEIN RFT1 HOMOLOG"/>
    <property type="match status" value="1"/>
</dbReference>
<dbReference type="OrthoDB" id="9979195at2759"/>
<dbReference type="eggNOG" id="KOG2864">
    <property type="taxonomic scope" value="Eukaryota"/>
</dbReference>
<keyword evidence="6 9" id="KW-1133">Transmembrane helix</keyword>
<evidence type="ECO:0000256" key="7">
    <source>
        <dbReference type="ARBA" id="ARBA00023136"/>
    </source>
</evidence>
<comment type="function">
    <text evidence="8 9">Intramembrane glycolipid transporter that operates in the biosynthetic pathway of dolichol-linked oligosaccharides, the glycan precursors employed in protein asparagine (N)-glycosylation. The sequential addition of sugars to dolichol pyrophosphate produces dolichol-linked oligosaccharides containing fourteen sugars, including two GlcNAcs, nine mannoses and three glucoses. Once assembled, the oligosaccharide is transferred from the lipid to nascent proteins by oligosaccharyltransferases. The assembly of dolichol-linked oligosaccharides begins on the cytosolic side of the endoplasmic reticulum membrane and finishes in its lumen. RFT1 could mediate the translocation of the cytosolically oriented intermediate DolPP-GlcNAc2Man5, produced by ALG11, into the ER lumen where dolichol-linked oligosaccharides assembly continues. However, the intramembrane lipid transporter activity could not be confirmed in vitro.</text>
</comment>
<evidence type="ECO:0000256" key="1">
    <source>
        <dbReference type="ARBA" id="ARBA00004477"/>
    </source>
</evidence>
<dbReference type="AlphaFoldDB" id="A0A0D2WT99"/>
<sequence>MTGADQVFLQSAARSATYTVISQLLFRIITFVMNAIVLRRAPPELVGVVNVRLMLLYTTVLFIAREPFRRACLAARSSAAASATSSSDRDDPLSPAANARTWLRIKAVAWLCMPVGVAVAGALALVWSKLLEHPSEAISGYDQGVAMYAIAAVVELLSEPLFVRAQIFLQPGPRVVAEGLATLTRCVMVISLLLWDDSLTIAECGVAQMAYALVLLSWLIFDAARRSSGQLRAADVLPFGTGFDKATLTLAWAFFRQSILKQLLSEGERYVMTMFNVISFAEQGVFDVVNNLGSLIVRFFFLPIEDSFYPYFANCLPRATNLKQALEDERGAESRVALAVSATRMFGLLLKVMLSIAGLGLAFGPPSASVLLSWYGGQHLATGTGPLLLQVFCVYVAMLAVNGISECFVSAVAPRSHLDRMSGLLVGISVLFIVSSILLTSQVGAVGFVIANCMSVGIRLVASSSFIRRYYANTDVDLAARGDMVARPATLNKSDVVPRPLVIMALVVSCSTVSAMRWVLDQGWAGEPGLFVDGIYIATAAFCLCVVAGSVLIADRALVDAARTWYRERRAQQKRL</sequence>
<name>A0A0D2WT99_CAPO3</name>
<evidence type="ECO:0000256" key="8">
    <source>
        <dbReference type="ARBA" id="ARBA00045912"/>
    </source>
</evidence>
<feature type="transmembrane region" description="Helical" evidence="9">
    <location>
        <begin position="107"/>
        <end position="125"/>
    </location>
</feature>
<keyword evidence="5" id="KW-0256">Endoplasmic reticulum</keyword>
<comment type="pathway">
    <text evidence="2">Protein modification; protein glycosylation.</text>
</comment>
<dbReference type="InParanoid" id="A0A0D2WT99"/>
<evidence type="ECO:0000256" key="3">
    <source>
        <dbReference type="ARBA" id="ARBA00010288"/>
    </source>
</evidence>
<dbReference type="Pfam" id="PF04506">
    <property type="entry name" value="Rft-1"/>
    <property type="match status" value="1"/>
</dbReference>
<evidence type="ECO:0000256" key="2">
    <source>
        <dbReference type="ARBA" id="ARBA00004922"/>
    </source>
</evidence>
<feature type="transmembrane region" description="Helical" evidence="9">
    <location>
        <begin position="387"/>
        <end position="409"/>
    </location>
</feature>
<feature type="transmembrane region" description="Helical" evidence="9">
    <location>
        <begin position="535"/>
        <end position="559"/>
    </location>
</feature>
<protein>
    <recommendedName>
        <fullName evidence="9">Protein RFT1 homolog</fullName>
    </recommendedName>
</protein>
<feature type="transmembrane region" description="Helical" evidence="9">
    <location>
        <begin position="421"/>
        <end position="439"/>
    </location>
</feature>
<dbReference type="FunCoup" id="A0A0D2WT99">
    <property type="interactions" value="299"/>
</dbReference>
<keyword evidence="11" id="KW-1185">Reference proteome</keyword>
<evidence type="ECO:0000313" key="10">
    <source>
        <dbReference type="EMBL" id="KJE94853.1"/>
    </source>
</evidence>
<dbReference type="STRING" id="595528.A0A0D2WT99"/>
<feature type="transmembrane region" description="Helical" evidence="9">
    <location>
        <begin position="445"/>
        <end position="462"/>
    </location>
</feature>
<feature type="transmembrane region" description="Helical" evidence="9">
    <location>
        <begin position="20"/>
        <end position="39"/>
    </location>
</feature>
<dbReference type="GO" id="GO:0034203">
    <property type="term" value="P:glycolipid translocation"/>
    <property type="evidence" value="ECO:0007669"/>
    <property type="project" value="TreeGrafter"/>
</dbReference>